<accession>A0AAE1K6X1</accession>
<dbReference type="AlphaFoldDB" id="A0AAE1K6X1"/>
<reference evidence="1" key="1">
    <citation type="submission" date="2023-10" db="EMBL/GenBank/DDBJ databases">
        <title>Genome assemblies of two species of porcelain crab, Petrolisthes cinctipes and Petrolisthes manimaculis (Anomura: Porcellanidae).</title>
        <authorList>
            <person name="Angst P."/>
        </authorList>
    </citation>
    <scope>NUCLEOTIDE SEQUENCE</scope>
    <source>
        <strain evidence="1">PB745_01</strain>
        <tissue evidence="1">Gill</tissue>
    </source>
</reference>
<dbReference type="Proteomes" id="UP001286313">
    <property type="component" value="Unassembled WGS sequence"/>
</dbReference>
<keyword evidence="2" id="KW-1185">Reference proteome</keyword>
<dbReference type="EMBL" id="JAWQEG010003527">
    <property type="protein sequence ID" value="KAK3865762.1"/>
    <property type="molecule type" value="Genomic_DNA"/>
</dbReference>
<name>A0AAE1K6X1_PETCI</name>
<evidence type="ECO:0000313" key="1">
    <source>
        <dbReference type="EMBL" id="KAK3865762.1"/>
    </source>
</evidence>
<gene>
    <name evidence="1" type="ORF">Pcinc_028646</name>
</gene>
<sequence length="114" mass="12574">MLHVAHAAAHDHCKIQVRTVDTNVVVLAVMVAQALPCMEELWMDFRTGKNYRYIPAHEIAASLGPQKARALPVFHAMTRCDMVSAFMGHGKKSVVSTTDIFPSYPDHHAGQHPG</sequence>
<proteinExistence type="predicted"/>
<protein>
    <submittedName>
        <fullName evidence="1">Uncharacterized protein</fullName>
    </submittedName>
</protein>
<organism evidence="1 2">
    <name type="scientific">Petrolisthes cinctipes</name>
    <name type="common">Flat porcelain crab</name>
    <dbReference type="NCBI Taxonomy" id="88211"/>
    <lineage>
        <taxon>Eukaryota</taxon>
        <taxon>Metazoa</taxon>
        <taxon>Ecdysozoa</taxon>
        <taxon>Arthropoda</taxon>
        <taxon>Crustacea</taxon>
        <taxon>Multicrustacea</taxon>
        <taxon>Malacostraca</taxon>
        <taxon>Eumalacostraca</taxon>
        <taxon>Eucarida</taxon>
        <taxon>Decapoda</taxon>
        <taxon>Pleocyemata</taxon>
        <taxon>Anomura</taxon>
        <taxon>Galatheoidea</taxon>
        <taxon>Porcellanidae</taxon>
        <taxon>Petrolisthes</taxon>
    </lineage>
</organism>
<comment type="caution">
    <text evidence="1">The sequence shown here is derived from an EMBL/GenBank/DDBJ whole genome shotgun (WGS) entry which is preliminary data.</text>
</comment>
<evidence type="ECO:0000313" key="2">
    <source>
        <dbReference type="Proteomes" id="UP001286313"/>
    </source>
</evidence>